<feature type="region of interest" description="Disordered" evidence="1">
    <location>
        <begin position="33"/>
        <end position="83"/>
    </location>
</feature>
<dbReference type="GeneID" id="54284442"/>
<dbReference type="RefSeq" id="XP_033387473.1">
    <property type="nucleotide sequence ID" value="XM_033527045.1"/>
</dbReference>
<name>A0A6A5Y3J8_9PLEO</name>
<feature type="compositionally biased region" description="Polar residues" evidence="1">
    <location>
        <begin position="33"/>
        <end position="43"/>
    </location>
</feature>
<evidence type="ECO:0000313" key="3">
    <source>
        <dbReference type="Proteomes" id="UP000799778"/>
    </source>
</evidence>
<dbReference type="Proteomes" id="UP000799778">
    <property type="component" value="Unassembled WGS sequence"/>
</dbReference>
<reference evidence="2" key="1">
    <citation type="journal article" date="2020" name="Stud. Mycol.">
        <title>101 Dothideomycetes genomes: a test case for predicting lifestyles and emergence of pathogens.</title>
        <authorList>
            <person name="Haridas S."/>
            <person name="Albert R."/>
            <person name="Binder M."/>
            <person name="Bloem J."/>
            <person name="Labutti K."/>
            <person name="Salamov A."/>
            <person name="Andreopoulos B."/>
            <person name="Baker S."/>
            <person name="Barry K."/>
            <person name="Bills G."/>
            <person name="Bluhm B."/>
            <person name="Cannon C."/>
            <person name="Castanera R."/>
            <person name="Culley D."/>
            <person name="Daum C."/>
            <person name="Ezra D."/>
            <person name="Gonzalez J."/>
            <person name="Henrissat B."/>
            <person name="Kuo A."/>
            <person name="Liang C."/>
            <person name="Lipzen A."/>
            <person name="Lutzoni F."/>
            <person name="Magnuson J."/>
            <person name="Mondo S."/>
            <person name="Nolan M."/>
            <person name="Ohm R."/>
            <person name="Pangilinan J."/>
            <person name="Park H.-J."/>
            <person name="Ramirez L."/>
            <person name="Alfaro M."/>
            <person name="Sun H."/>
            <person name="Tritt A."/>
            <person name="Yoshinaga Y."/>
            <person name="Zwiers L.-H."/>
            <person name="Turgeon B."/>
            <person name="Goodwin S."/>
            <person name="Spatafora J."/>
            <person name="Crous P."/>
            <person name="Grigoriev I."/>
        </authorList>
    </citation>
    <scope>NUCLEOTIDE SEQUENCE</scope>
    <source>
        <strain evidence="2">CBS 175.79</strain>
    </source>
</reference>
<feature type="compositionally biased region" description="Polar residues" evidence="1">
    <location>
        <begin position="63"/>
        <end position="74"/>
    </location>
</feature>
<protein>
    <submittedName>
        <fullName evidence="2">Uncharacterized protein</fullName>
    </submittedName>
</protein>
<feature type="non-terminal residue" evidence="2">
    <location>
        <position position="83"/>
    </location>
</feature>
<dbReference type="EMBL" id="ML978067">
    <property type="protein sequence ID" value="KAF2019134.1"/>
    <property type="molecule type" value="Genomic_DNA"/>
</dbReference>
<evidence type="ECO:0000313" key="2">
    <source>
        <dbReference type="EMBL" id="KAF2019134.1"/>
    </source>
</evidence>
<dbReference type="AlphaFoldDB" id="A0A6A5Y3J8"/>
<proteinExistence type="predicted"/>
<evidence type="ECO:0000256" key="1">
    <source>
        <dbReference type="SAM" id="MobiDB-lite"/>
    </source>
</evidence>
<accession>A0A6A5Y3J8</accession>
<organism evidence="2 3">
    <name type="scientific">Aaosphaeria arxii CBS 175.79</name>
    <dbReference type="NCBI Taxonomy" id="1450172"/>
    <lineage>
        <taxon>Eukaryota</taxon>
        <taxon>Fungi</taxon>
        <taxon>Dikarya</taxon>
        <taxon>Ascomycota</taxon>
        <taxon>Pezizomycotina</taxon>
        <taxon>Dothideomycetes</taxon>
        <taxon>Pleosporomycetidae</taxon>
        <taxon>Pleosporales</taxon>
        <taxon>Pleosporales incertae sedis</taxon>
        <taxon>Aaosphaeria</taxon>
    </lineage>
</organism>
<sequence length="83" mass="9533">MAYDTPTALIPSMQSTIHTPYIYPRTPFTTITPLDYPNSPSDSSHADHTHQPHQVPPLWKRQIPTTNNRNQTTVRPIVSRREL</sequence>
<gene>
    <name evidence="2" type="ORF">BU24DRAFT_418739</name>
</gene>
<keyword evidence="3" id="KW-1185">Reference proteome</keyword>